<keyword evidence="1" id="KW-0521">NADP</keyword>
<evidence type="ECO:0000313" key="5">
    <source>
        <dbReference type="Proteomes" id="UP000494269"/>
    </source>
</evidence>
<keyword evidence="2" id="KW-0560">Oxidoreductase</keyword>
<evidence type="ECO:0000313" key="4">
    <source>
        <dbReference type="EMBL" id="CAB3710478.1"/>
    </source>
</evidence>
<dbReference type="EC" id="2.3.1.239" evidence="4"/>
<dbReference type="GO" id="GO:0016746">
    <property type="term" value="F:acyltransferase activity"/>
    <property type="evidence" value="ECO:0007669"/>
    <property type="project" value="UniProtKB-KW"/>
</dbReference>
<dbReference type="GO" id="GO:0016651">
    <property type="term" value="F:oxidoreductase activity, acting on NAD(P)H"/>
    <property type="evidence" value="ECO:0007669"/>
    <property type="project" value="TreeGrafter"/>
</dbReference>
<reference evidence="4 5" key="1">
    <citation type="submission" date="2020-04" db="EMBL/GenBank/DDBJ databases">
        <authorList>
            <person name="De Canck E."/>
        </authorList>
    </citation>
    <scope>NUCLEOTIDE SEQUENCE [LARGE SCALE GENOMIC DNA]</scope>
    <source>
        <strain evidence="4 5">LMG 3441</strain>
    </source>
</reference>
<dbReference type="GO" id="GO:0070402">
    <property type="term" value="F:NADPH binding"/>
    <property type="evidence" value="ECO:0007669"/>
    <property type="project" value="TreeGrafter"/>
</dbReference>
<dbReference type="Pfam" id="PF00107">
    <property type="entry name" value="ADH_zinc_N"/>
    <property type="match status" value="1"/>
</dbReference>
<dbReference type="EMBL" id="CADIJQ010000004">
    <property type="protein sequence ID" value="CAB3710478.1"/>
    <property type="molecule type" value="Genomic_DNA"/>
</dbReference>
<keyword evidence="4" id="KW-0012">Acyltransferase</keyword>
<dbReference type="SUPFAM" id="SSF50129">
    <property type="entry name" value="GroES-like"/>
    <property type="match status" value="1"/>
</dbReference>
<name>A0A6S7AZN9_9BURK</name>
<keyword evidence="4" id="KW-0808">Transferase</keyword>
<gene>
    <name evidence="4" type="primary">pikAII</name>
    <name evidence="4" type="ORF">LMG3441_03096</name>
</gene>
<dbReference type="InterPro" id="IPR013154">
    <property type="entry name" value="ADH-like_N"/>
</dbReference>
<dbReference type="InterPro" id="IPR036291">
    <property type="entry name" value="NAD(P)-bd_dom_sf"/>
</dbReference>
<evidence type="ECO:0000259" key="3">
    <source>
        <dbReference type="SMART" id="SM00829"/>
    </source>
</evidence>
<dbReference type="CDD" id="cd05276">
    <property type="entry name" value="p53_inducible_oxidoreductase"/>
    <property type="match status" value="1"/>
</dbReference>
<dbReference type="SMART" id="SM00829">
    <property type="entry name" value="PKS_ER"/>
    <property type="match status" value="1"/>
</dbReference>
<dbReference type="SUPFAM" id="SSF51735">
    <property type="entry name" value="NAD(P)-binding Rossmann-fold domains"/>
    <property type="match status" value="1"/>
</dbReference>
<dbReference type="PANTHER" id="PTHR48106">
    <property type="entry name" value="QUINONE OXIDOREDUCTASE PIG3-RELATED"/>
    <property type="match status" value="1"/>
</dbReference>
<evidence type="ECO:0000256" key="2">
    <source>
        <dbReference type="ARBA" id="ARBA00023002"/>
    </source>
</evidence>
<sequence>MVAGALYNLMEMAMKAIDFDSFGSADVLHCVDAPDPVLRPHDLLVKVHAAGVNRADLLLRTGHYGRPDFGDSHLMGLEAAGEVVAAGAEVQGYQAGDRVMAITGGGAYADYARVDYRMAMPIPAGLDYVHAAAVPEVFVTAHEALMHLGRLQPGEAVLIHAAAGGVGSAAVQLAHAVGAKVLASTTAEKAARLRALGADVVIDYRSEDFHDVVTRETAGAGVDVIVDFVGAPNFARNIRSMNFGGRLVQVGLLAGGAGAEIDLQTVLYRHLQIMGTVMKSRPQSVKHAMVARFRDRWLDDLGAGRLTPVIDSTFPMAQAADAHRRMETNQSFGKLILTN</sequence>
<accession>A0A6S7AZN9</accession>
<dbReference type="AlphaFoldDB" id="A0A6S7AZN9"/>
<dbReference type="Pfam" id="PF08240">
    <property type="entry name" value="ADH_N"/>
    <property type="match status" value="1"/>
</dbReference>
<dbReference type="NCBIfam" id="TIGR02824">
    <property type="entry name" value="quinone_pig3"/>
    <property type="match status" value="1"/>
</dbReference>
<keyword evidence="5" id="KW-1185">Reference proteome</keyword>
<protein>
    <submittedName>
        <fullName evidence="4">Narbonolide/10-deoxymethynolide synthase PikA2, modules 3 and 4</fullName>
        <ecNumber evidence="4">2.3.1.239</ecNumber>
    </submittedName>
</protein>
<dbReference type="Gene3D" id="3.40.50.720">
    <property type="entry name" value="NAD(P)-binding Rossmann-like Domain"/>
    <property type="match status" value="1"/>
</dbReference>
<dbReference type="InterPro" id="IPR020843">
    <property type="entry name" value="ER"/>
</dbReference>
<dbReference type="PANTHER" id="PTHR48106:SF18">
    <property type="entry name" value="QUINONE OXIDOREDUCTASE PIG3"/>
    <property type="match status" value="1"/>
</dbReference>
<dbReference type="Proteomes" id="UP000494269">
    <property type="component" value="Unassembled WGS sequence"/>
</dbReference>
<feature type="domain" description="Enoyl reductase (ER)" evidence="3">
    <location>
        <begin position="23"/>
        <end position="337"/>
    </location>
</feature>
<dbReference type="InterPro" id="IPR013149">
    <property type="entry name" value="ADH-like_C"/>
</dbReference>
<organism evidence="4 5">
    <name type="scientific">Achromobacter kerstersii</name>
    <dbReference type="NCBI Taxonomy" id="1353890"/>
    <lineage>
        <taxon>Bacteria</taxon>
        <taxon>Pseudomonadati</taxon>
        <taxon>Pseudomonadota</taxon>
        <taxon>Betaproteobacteria</taxon>
        <taxon>Burkholderiales</taxon>
        <taxon>Alcaligenaceae</taxon>
        <taxon>Achromobacter</taxon>
    </lineage>
</organism>
<evidence type="ECO:0000256" key="1">
    <source>
        <dbReference type="ARBA" id="ARBA00022857"/>
    </source>
</evidence>
<dbReference type="InterPro" id="IPR011032">
    <property type="entry name" value="GroES-like_sf"/>
</dbReference>
<dbReference type="Gene3D" id="3.90.180.10">
    <property type="entry name" value="Medium-chain alcohol dehydrogenases, catalytic domain"/>
    <property type="match status" value="1"/>
</dbReference>
<proteinExistence type="predicted"/>
<dbReference type="InterPro" id="IPR014189">
    <property type="entry name" value="Quinone_OxRdtase_PIG3"/>
</dbReference>